<protein>
    <recommendedName>
        <fullName evidence="2">DUF7798 domain-containing protein</fullName>
    </recommendedName>
</protein>
<feature type="compositionally biased region" description="Polar residues" evidence="1">
    <location>
        <begin position="1"/>
        <end position="17"/>
    </location>
</feature>
<dbReference type="Proteomes" id="UP000236161">
    <property type="component" value="Unassembled WGS sequence"/>
</dbReference>
<evidence type="ECO:0000259" key="2">
    <source>
        <dbReference type="Pfam" id="PF25074"/>
    </source>
</evidence>
<dbReference type="PANTHER" id="PTHR36011:SF1">
    <property type="entry name" value="BAT2 DOMAIN PROTEIN"/>
    <property type="match status" value="1"/>
</dbReference>
<accession>A0A2I0AW76</accession>
<evidence type="ECO:0000256" key="1">
    <source>
        <dbReference type="SAM" id="MobiDB-lite"/>
    </source>
</evidence>
<evidence type="ECO:0000313" key="4">
    <source>
        <dbReference type="Proteomes" id="UP000236161"/>
    </source>
</evidence>
<proteinExistence type="predicted"/>
<sequence length="511" mass="54975">MEQESGSPPNSEGMNSQGDGSGGVSGGGLGGGWGGWGFPSFTVFSDLQKAASAAAQEISKNATAVAKSMTDIQIEEDEKKSVASVEKERESGSDNEDEKDQLRKSALDKLERASEESFLGQGLKVLDGSVESLASGAWHAFGNALKGGSNLVQRLEKSATNLADSIQHGELNSRASSFAPSILETGKSITSKGFQVLERVGKETMELLIAETGLVVDKSPKKVDQEVNELFEEVSFDRCFYIYGGPDHLEELESLSSHYALLYNRKKAKLVSEQKSLYDGKLKQIQQIFCLGSDAEENVADLAKGKNIQTANDANTIEMKKLRDSSVSKAADMAAGFAAALGGIASNDVIQRTMDRLETVHSEGVHRLSEFCCFALSHLLMIGKSVISSANKSKTEGVEDDYIKIDWPEDSILKAKIIRTKAQLISGDVESVSNSFITGISDIIEAFQAAIRMATTSDAQIGPLQPQNSIQEKANTISKLLKADRITALEKIQDALHFLPYVVLSTSMPSA</sequence>
<feature type="region of interest" description="Disordered" evidence="1">
    <location>
        <begin position="76"/>
        <end position="103"/>
    </location>
</feature>
<feature type="compositionally biased region" description="Basic and acidic residues" evidence="1">
    <location>
        <begin position="77"/>
        <end position="92"/>
    </location>
</feature>
<dbReference type="EMBL" id="KZ451944">
    <property type="protein sequence ID" value="PKA59792.1"/>
    <property type="molecule type" value="Genomic_DNA"/>
</dbReference>
<dbReference type="InterPro" id="IPR056700">
    <property type="entry name" value="DUF7798"/>
</dbReference>
<dbReference type="AlphaFoldDB" id="A0A2I0AW76"/>
<feature type="compositionally biased region" description="Gly residues" evidence="1">
    <location>
        <begin position="19"/>
        <end position="31"/>
    </location>
</feature>
<reference evidence="3 4" key="1">
    <citation type="journal article" date="2017" name="Nature">
        <title>The Apostasia genome and the evolution of orchids.</title>
        <authorList>
            <person name="Zhang G.Q."/>
            <person name="Liu K.W."/>
            <person name="Li Z."/>
            <person name="Lohaus R."/>
            <person name="Hsiao Y.Y."/>
            <person name="Niu S.C."/>
            <person name="Wang J.Y."/>
            <person name="Lin Y.C."/>
            <person name="Xu Q."/>
            <person name="Chen L.J."/>
            <person name="Yoshida K."/>
            <person name="Fujiwara S."/>
            <person name="Wang Z.W."/>
            <person name="Zhang Y.Q."/>
            <person name="Mitsuda N."/>
            <person name="Wang M."/>
            <person name="Liu G.H."/>
            <person name="Pecoraro L."/>
            <person name="Huang H.X."/>
            <person name="Xiao X.J."/>
            <person name="Lin M."/>
            <person name="Wu X.Y."/>
            <person name="Wu W.L."/>
            <person name="Chen Y.Y."/>
            <person name="Chang S.B."/>
            <person name="Sakamoto S."/>
            <person name="Ohme-Takagi M."/>
            <person name="Yagi M."/>
            <person name="Zeng S.J."/>
            <person name="Shen C.Y."/>
            <person name="Yeh C.M."/>
            <person name="Luo Y.B."/>
            <person name="Tsai W.C."/>
            <person name="Van de Peer Y."/>
            <person name="Liu Z.J."/>
        </authorList>
    </citation>
    <scope>NUCLEOTIDE SEQUENCE [LARGE SCALE GENOMIC DNA]</scope>
    <source>
        <strain evidence="4">cv. Shenzhen</strain>
        <tissue evidence="3">Stem</tissue>
    </source>
</reference>
<keyword evidence="4" id="KW-1185">Reference proteome</keyword>
<feature type="domain" description="DUF7798" evidence="2">
    <location>
        <begin position="234"/>
        <end position="508"/>
    </location>
</feature>
<dbReference type="Pfam" id="PF25074">
    <property type="entry name" value="DUF7798"/>
    <property type="match status" value="1"/>
</dbReference>
<dbReference type="STRING" id="1088818.A0A2I0AW76"/>
<dbReference type="OrthoDB" id="1922570at2759"/>
<dbReference type="PANTHER" id="PTHR36011">
    <property type="entry name" value="BAT2 DOMAIN PROTEIN"/>
    <property type="match status" value="1"/>
</dbReference>
<gene>
    <name evidence="3" type="ORF">AXF42_Ash011917</name>
</gene>
<organism evidence="3 4">
    <name type="scientific">Apostasia shenzhenica</name>
    <dbReference type="NCBI Taxonomy" id="1088818"/>
    <lineage>
        <taxon>Eukaryota</taxon>
        <taxon>Viridiplantae</taxon>
        <taxon>Streptophyta</taxon>
        <taxon>Embryophyta</taxon>
        <taxon>Tracheophyta</taxon>
        <taxon>Spermatophyta</taxon>
        <taxon>Magnoliopsida</taxon>
        <taxon>Liliopsida</taxon>
        <taxon>Asparagales</taxon>
        <taxon>Orchidaceae</taxon>
        <taxon>Apostasioideae</taxon>
        <taxon>Apostasia</taxon>
    </lineage>
</organism>
<evidence type="ECO:0000313" key="3">
    <source>
        <dbReference type="EMBL" id="PKA59792.1"/>
    </source>
</evidence>
<name>A0A2I0AW76_9ASPA</name>
<feature type="region of interest" description="Disordered" evidence="1">
    <location>
        <begin position="1"/>
        <end position="31"/>
    </location>
</feature>